<evidence type="ECO:0000313" key="4">
    <source>
        <dbReference type="Proteomes" id="UP001141327"/>
    </source>
</evidence>
<dbReference type="SMART" id="SM00546">
    <property type="entry name" value="CUE"/>
    <property type="match status" value="2"/>
</dbReference>
<protein>
    <recommendedName>
        <fullName evidence="2">CUE domain-containing protein</fullName>
    </recommendedName>
</protein>
<feature type="region of interest" description="Disordered" evidence="1">
    <location>
        <begin position="149"/>
        <end position="185"/>
    </location>
</feature>
<name>A0ABQ8UIP9_9EUKA</name>
<feature type="compositionally biased region" description="Low complexity" evidence="1">
    <location>
        <begin position="70"/>
        <end position="79"/>
    </location>
</feature>
<dbReference type="InterPro" id="IPR009060">
    <property type="entry name" value="UBA-like_sf"/>
</dbReference>
<feature type="compositionally biased region" description="Low complexity" evidence="1">
    <location>
        <begin position="161"/>
        <end position="180"/>
    </location>
</feature>
<feature type="compositionally biased region" description="Low complexity" evidence="1">
    <location>
        <begin position="438"/>
        <end position="517"/>
    </location>
</feature>
<dbReference type="CDD" id="cd14279">
    <property type="entry name" value="CUE"/>
    <property type="match status" value="2"/>
</dbReference>
<organism evidence="3 4">
    <name type="scientific">Paratrimastix pyriformis</name>
    <dbReference type="NCBI Taxonomy" id="342808"/>
    <lineage>
        <taxon>Eukaryota</taxon>
        <taxon>Metamonada</taxon>
        <taxon>Preaxostyla</taxon>
        <taxon>Paratrimastigidae</taxon>
        <taxon>Paratrimastix</taxon>
    </lineage>
</organism>
<evidence type="ECO:0000256" key="1">
    <source>
        <dbReference type="SAM" id="MobiDB-lite"/>
    </source>
</evidence>
<dbReference type="Gene3D" id="1.10.8.10">
    <property type="entry name" value="DNA helicase RuvA subunit, C-terminal domain"/>
    <property type="match status" value="1"/>
</dbReference>
<feature type="region of interest" description="Disordered" evidence="1">
    <location>
        <begin position="60"/>
        <end position="100"/>
    </location>
</feature>
<evidence type="ECO:0000313" key="3">
    <source>
        <dbReference type="EMBL" id="KAJ4457801.1"/>
    </source>
</evidence>
<reference evidence="3" key="1">
    <citation type="journal article" date="2022" name="bioRxiv">
        <title>Genomics of Preaxostyla Flagellates Illuminates Evolutionary Transitions and the Path Towards Mitochondrial Loss.</title>
        <authorList>
            <person name="Novak L.V.F."/>
            <person name="Treitli S.C."/>
            <person name="Pyrih J."/>
            <person name="Halakuc P."/>
            <person name="Pipaliya S.V."/>
            <person name="Vacek V."/>
            <person name="Brzon O."/>
            <person name="Soukal P."/>
            <person name="Eme L."/>
            <person name="Dacks J.B."/>
            <person name="Karnkowska A."/>
            <person name="Elias M."/>
            <person name="Hampl V."/>
        </authorList>
    </citation>
    <scope>NUCLEOTIDE SEQUENCE</scope>
    <source>
        <strain evidence="3">RCP-MX</strain>
    </source>
</reference>
<dbReference type="PROSITE" id="PS51140">
    <property type="entry name" value="CUE"/>
    <property type="match status" value="2"/>
</dbReference>
<feature type="domain" description="CUE" evidence="2">
    <location>
        <begin position="108"/>
        <end position="151"/>
    </location>
</feature>
<dbReference type="SUPFAM" id="SSF46934">
    <property type="entry name" value="UBA-like"/>
    <property type="match status" value="1"/>
</dbReference>
<sequence length="923" mass="97670">MEHIDAVAAATDDQDLQSFIDQIKGMFPTLTDSVIKQVLLTTPDLDAAISRFVALSSSKDAPASTSVGPATAAHAAATSKEADEEEGEDKAGDDDADDDAKSAEIRKTLSDVVALMTKMFPSVDSDLIISVLAETSWDIDQTVEKLQEISGGPPADFTPDSSATSSAPAPASTSTPGSAGDDLTSFLTHRTSQPAAAATSTSVTATSTIAEESPLEEALAQLSMQPPADRDMSRQPPRKPRLDPARAVAFADLFAKAESPEDDMEGRSIMRILQWLRARDFMRSSRADGVGTSIGAIFTSIKVYRVQLHTAELALARSPAGEFKIESELPHLEMSTVVALARAGRNEEAGRGDVRQAPVVWDGAAQPAKCIPNGVTVPYLNDYADQLAFFTAWHPLGAITRSFRLAMIDLVATEFRLVAMAGALLAREALANQGGAGAAPTPATSATDAAPTPAPATTGASSTSATSVTDVAPTPAPATTGASSTSATSVTDVAPTPAPATTGASSTSATSVTDVAPTPAPATSPLRPALEATQRWLFHGVVVELPADDQQARNLLLQHQHATQALLESTHDDLSDRLLLPLLTGIDYMGRLYLGRALSCLDRDPSTPVACVLPRSLVSDTPCSAGSEETELLCDLVNRMGWGPMVRVVGGPAPAEAAASAVEGLRTLSPNFGDRTPRQLRLRPLIRECTWLSPDAHRVLAAYFGCYPLRRTGASGFPPEAFRLRRASDGRLHVHRLLFPWPAAPAASDKHTDDFGSPRPEFLQRCAWGGPVADPSPDAYRLAYRTQAVPHCAELLAHWARRAGLAGVQDALSFGALLTLAEEQRALIHACGVHMRAVPALLGHLLTAAASGSAPDPCMPTFPTHARLGAARMFVVWKERMMIYSSRSYVMLGLPGPRRGTLIVHNDTLISLRPWHIDGSRGS</sequence>
<feature type="compositionally biased region" description="Acidic residues" evidence="1">
    <location>
        <begin position="82"/>
        <end position="98"/>
    </location>
</feature>
<proteinExistence type="predicted"/>
<accession>A0ABQ8UIP9</accession>
<dbReference type="Proteomes" id="UP001141327">
    <property type="component" value="Unassembled WGS sequence"/>
</dbReference>
<keyword evidence="4" id="KW-1185">Reference proteome</keyword>
<evidence type="ECO:0000259" key="2">
    <source>
        <dbReference type="PROSITE" id="PS51140"/>
    </source>
</evidence>
<comment type="caution">
    <text evidence="3">The sequence shown here is derived from an EMBL/GenBank/DDBJ whole genome shotgun (WGS) entry which is preliminary data.</text>
</comment>
<feature type="domain" description="CUE" evidence="2">
    <location>
        <begin position="15"/>
        <end position="57"/>
    </location>
</feature>
<gene>
    <name evidence="3" type="ORF">PAPYR_6616</name>
</gene>
<feature type="region of interest" description="Disordered" evidence="1">
    <location>
        <begin position="434"/>
        <end position="526"/>
    </location>
</feature>
<dbReference type="Pfam" id="PF02845">
    <property type="entry name" value="CUE"/>
    <property type="match status" value="2"/>
</dbReference>
<dbReference type="EMBL" id="JAPMOS010000039">
    <property type="protein sequence ID" value="KAJ4457801.1"/>
    <property type="molecule type" value="Genomic_DNA"/>
</dbReference>
<dbReference type="InterPro" id="IPR003892">
    <property type="entry name" value="CUE"/>
</dbReference>